<dbReference type="AlphaFoldDB" id="A0A420IQP2"/>
<organism evidence="2 3">
    <name type="scientific">Golovinomyces cichoracearum</name>
    <dbReference type="NCBI Taxonomy" id="62708"/>
    <lineage>
        <taxon>Eukaryota</taxon>
        <taxon>Fungi</taxon>
        <taxon>Dikarya</taxon>
        <taxon>Ascomycota</taxon>
        <taxon>Pezizomycotina</taxon>
        <taxon>Leotiomycetes</taxon>
        <taxon>Erysiphales</taxon>
        <taxon>Erysiphaceae</taxon>
        <taxon>Golovinomyces</taxon>
    </lineage>
</organism>
<feature type="compositionally biased region" description="Low complexity" evidence="1">
    <location>
        <begin position="189"/>
        <end position="199"/>
    </location>
</feature>
<proteinExistence type="predicted"/>
<feature type="compositionally biased region" description="Basic and acidic residues" evidence="1">
    <location>
        <begin position="344"/>
        <end position="357"/>
    </location>
</feature>
<feature type="non-terminal residue" evidence="2">
    <location>
        <position position="640"/>
    </location>
</feature>
<evidence type="ECO:0000256" key="1">
    <source>
        <dbReference type="SAM" id="MobiDB-lite"/>
    </source>
</evidence>
<sequence length="640" mass="73060">MATRERLYQWNCFMIDCQPNIHLQRDSFDNEITQLKLGIIAKIWALRCEKQNCIRIHLKDLVQNRDIALNAIKKSKVVNPNNNLQRTTALAHNIVKYIAANPEKENVSLCDEEEEEFTLFDLCRYDSTKIPIEILQDAPIIPLYSQAKKSLNNLLFHEIDKVSLRDLLSEDKIRKCSNGKGKKTKGAKGNKNAAKNNGNSDKKGNSKKEEQERKNKKEKEEKEEKGKKNEKEEKGKKDEKEEEEEEEAEEVDDEDEDEEEREEKDKNGNSGYGRKLKKKVRNKKNNQLLHDKTAEVVDKNITPSSIGINNSKKKTKTRRKDSTWEELEPPEKQREGPDMSSGIEEVRKDISSSEKIESFHEDTTKLISKKGVIPKSEAELVQREFKKLNSRMTSSQFDMLIPGSFDQVDSNIDNSQYINNKDDSHEHDLSTVEPEIHDLNIVEISGLNDNHKLTSPNNEINDLSHTSHTSTKLALHTQSSEQLLNFSFDSNNGAEFNGRRIDVIDATEEVAEFDNKNFERLCLDNSLISSDALSSDQNKSLDQGLGSKLSKQTTELDATPQCFISVDKSRKKRIKPERKTKQNLYKSKAKDEISTKPSKFEGDLQVEAVSHPSSDNVVTNTENFETAENTETTETAENVE</sequence>
<feature type="region of interest" description="Disordered" evidence="1">
    <location>
        <begin position="567"/>
        <end position="640"/>
    </location>
</feature>
<feature type="compositionally biased region" description="Basic and acidic residues" evidence="1">
    <location>
        <begin position="588"/>
        <end position="602"/>
    </location>
</feature>
<gene>
    <name evidence="2" type="ORF">GcM1_224084</name>
</gene>
<feature type="region of interest" description="Disordered" evidence="1">
    <location>
        <begin position="176"/>
        <end position="357"/>
    </location>
</feature>
<evidence type="ECO:0000313" key="3">
    <source>
        <dbReference type="Proteomes" id="UP000285326"/>
    </source>
</evidence>
<feature type="compositionally biased region" description="Basic residues" evidence="1">
    <location>
        <begin position="176"/>
        <end position="188"/>
    </location>
</feature>
<reference evidence="2 3" key="1">
    <citation type="journal article" date="2018" name="BMC Genomics">
        <title>Comparative genome analyses reveal sequence features reflecting distinct modes of host-adaptation between dicot and monocot powdery mildew.</title>
        <authorList>
            <person name="Wu Y."/>
            <person name="Ma X."/>
            <person name="Pan Z."/>
            <person name="Kale S.D."/>
            <person name="Song Y."/>
            <person name="King H."/>
            <person name="Zhang Q."/>
            <person name="Presley C."/>
            <person name="Deng X."/>
            <person name="Wei C.I."/>
            <person name="Xiao S."/>
        </authorList>
    </citation>
    <scope>NUCLEOTIDE SEQUENCE [LARGE SCALE GENOMIC DNA]</scope>
    <source>
        <strain evidence="2">UMSG1</strain>
    </source>
</reference>
<dbReference type="EMBL" id="MCBS01022405">
    <property type="protein sequence ID" value="RKF76878.1"/>
    <property type="molecule type" value="Genomic_DNA"/>
</dbReference>
<feature type="compositionally biased region" description="Low complexity" evidence="1">
    <location>
        <begin position="616"/>
        <end position="640"/>
    </location>
</feature>
<feature type="compositionally biased region" description="Basic residues" evidence="1">
    <location>
        <begin position="274"/>
        <end position="284"/>
    </location>
</feature>
<dbReference type="Proteomes" id="UP000285326">
    <property type="component" value="Unassembled WGS sequence"/>
</dbReference>
<feature type="compositionally biased region" description="Basic residues" evidence="1">
    <location>
        <begin position="569"/>
        <end position="578"/>
    </location>
</feature>
<name>A0A420IQP2_9PEZI</name>
<feature type="compositionally biased region" description="Polar residues" evidence="1">
    <location>
        <begin position="301"/>
        <end position="310"/>
    </location>
</feature>
<accession>A0A420IQP2</accession>
<protein>
    <submittedName>
        <fullName evidence="2">Uncharacterized protein</fullName>
    </submittedName>
</protein>
<evidence type="ECO:0000313" key="2">
    <source>
        <dbReference type="EMBL" id="RKF76878.1"/>
    </source>
</evidence>
<comment type="caution">
    <text evidence="2">The sequence shown here is derived from an EMBL/GenBank/DDBJ whole genome shotgun (WGS) entry which is preliminary data.</text>
</comment>
<feature type="compositionally biased region" description="Acidic residues" evidence="1">
    <location>
        <begin position="240"/>
        <end position="262"/>
    </location>
</feature>
<feature type="compositionally biased region" description="Basic and acidic residues" evidence="1">
    <location>
        <begin position="289"/>
        <end position="298"/>
    </location>
</feature>
<feature type="compositionally biased region" description="Basic and acidic residues" evidence="1">
    <location>
        <begin position="200"/>
        <end position="239"/>
    </location>
</feature>